<dbReference type="eggNOG" id="COG0529">
    <property type="taxonomic scope" value="Bacteria"/>
</dbReference>
<reference evidence="4" key="1">
    <citation type="submission" date="2010-12" db="EMBL/GenBank/DDBJ databases">
        <title>Complete sequence of Desulfovibrio aespoeensis Aspo-2.</title>
        <authorList>
            <consortium name="US DOE Joint Genome Institute"/>
            <person name="Lucas S."/>
            <person name="Copeland A."/>
            <person name="Lapidus A."/>
            <person name="Cheng J.-F."/>
            <person name="Goodwin L."/>
            <person name="Pitluck S."/>
            <person name="Chertkov O."/>
            <person name="Misra M."/>
            <person name="Detter J.C."/>
            <person name="Han C."/>
            <person name="Tapia R."/>
            <person name="Land M."/>
            <person name="Hauser L."/>
            <person name="Kyrpides N."/>
            <person name="Ivanova N."/>
            <person name="Ovchinnikova G."/>
            <person name="Pedersen K."/>
            <person name="Jagevall S."/>
            <person name="Hazen T."/>
            <person name="Woyke T."/>
        </authorList>
    </citation>
    <scope>NUCLEOTIDE SEQUENCE [LARGE SCALE GENOMIC DNA]</scope>
    <source>
        <strain evidence="4">ATCC 700646 / DSM 10631 / Aspo-2</strain>
    </source>
</reference>
<evidence type="ECO:0000313" key="3">
    <source>
        <dbReference type="EMBL" id="ADU62428.1"/>
    </source>
</evidence>
<dbReference type="GO" id="GO:0004781">
    <property type="term" value="F:sulfate adenylyltransferase (ATP) activity"/>
    <property type="evidence" value="ECO:0007669"/>
    <property type="project" value="TreeGrafter"/>
</dbReference>
<dbReference type="GO" id="GO:0005737">
    <property type="term" value="C:cytoplasm"/>
    <property type="evidence" value="ECO:0007669"/>
    <property type="project" value="TreeGrafter"/>
</dbReference>
<dbReference type="InterPro" id="IPR027417">
    <property type="entry name" value="P-loop_NTPase"/>
</dbReference>
<dbReference type="Proteomes" id="UP000002191">
    <property type="component" value="Chromosome"/>
</dbReference>
<keyword evidence="4" id="KW-1185">Reference proteome</keyword>
<dbReference type="AlphaFoldDB" id="E6VVY3"/>
<dbReference type="HOGENOM" id="CLU_046932_2_3_7"/>
<organism evidence="3 4">
    <name type="scientific">Pseudodesulfovibrio aespoeensis (strain ATCC 700646 / DSM 10631 / Aspo-2)</name>
    <name type="common">Desulfovibrio aespoeensis</name>
    <dbReference type="NCBI Taxonomy" id="643562"/>
    <lineage>
        <taxon>Bacteria</taxon>
        <taxon>Pseudomonadati</taxon>
        <taxon>Thermodesulfobacteriota</taxon>
        <taxon>Desulfovibrionia</taxon>
        <taxon>Desulfovibrionales</taxon>
        <taxon>Desulfovibrionaceae</taxon>
    </lineage>
</organism>
<dbReference type="GO" id="GO:0016301">
    <property type="term" value="F:kinase activity"/>
    <property type="evidence" value="ECO:0007669"/>
    <property type="project" value="UniProtKB-KW"/>
</dbReference>
<reference evidence="3 4" key="2">
    <citation type="journal article" date="2014" name="Genome Announc.">
        <title>Complete Genome Sequence of the Subsurface, Mesophilic Sulfate-Reducing Bacterium Desulfovibrio aespoeensis Aspo-2.</title>
        <authorList>
            <person name="Pedersen K."/>
            <person name="Bengtsson A."/>
            <person name="Edlund J."/>
            <person name="Rabe L."/>
            <person name="Hazen T."/>
            <person name="Chakraborty R."/>
            <person name="Goodwin L."/>
            <person name="Shapiro N."/>
        </authorList>
    </citation>
    <scope>NUCLEOTIDE SEQUENCE [LARGE SCALE GENOMIC DNA]</scope>
    <source>
        <strain evidence="4">ATCC 700646 / DSM 10631 / Aspo-2</strain>
    </source>
</reference>
<feature type="domain" description="APS kinase" evidence="2">
    <location>
        <begin position="6"/>
        <end position="169"/>
    </location>
</feature>
<accession>E6VVY3</accession>
<dbReference type="Pfam" id="PF01583">
    <property type="entry name" value="APS_kinase"/>
    <property type="match status" value="1"/>
</dbReference>
<dbReference type="PANTHER" id="PTHR42700:SF1">
    <property type="entry name" value="SULFATE ADENYLYLTRANSFERASE"/>
    <property type="match status" value="1"/>
</dbReference>
<dbReference type="STRING" id="643562.Daes_1414"/>
<dbReference type="RefSeq" id="WP_013514358.1">
    <property type="nucleotide sequence ID" value="NC_014844.1"/>
</dbReference>
<dbReference type="EMBL" id="CP002431">
    <property type="protein sequence ID" value="ADU62428.1"/>
    <property type="molecule type" value="Genomic_DNA"/>
</dbReference>
<dbReference type="GO" id="GO:0010134">
    <property type="term" value="P:sulfate assimilation via adenylyl sulfate reduction"/>
    <property type="evidence" value="ECO:0007669"/>
    <property type="project" value="TreeGrafter"/>
</dbReference>
<dbReference type="Gene3D" id="3.40.50.300">
    <property type="entry name" value="P-loop containing nucleotide triphosphate hydrolases"/>
    <property type="match status" value="1"/>
</dbReference>
<sequence length="194" mass="21371">MESGAQGFAIWFVGLPGSGKSSLARGVAEHLRGRGVEVVLLQMDKRRKSYFPEPTYTAQEREAAYAMFVDEAVDLVGQGHNVLMDGSAYKVSMRALARSRIARFAEVFVQCDLDEAIRREAGRPKGLVIADLYRKALRRKRTGEPCEGLGEVIGVDVPFEADPGAELIIDNTCLAREETLGKVLHFLDTWLADA</sequence>
<dbReference type="InterPro" id="IPR059117">
    <property type="entry name" value="APS_kinase_dom"/>
</dbReference>
<dbReference type="PANTHER" id="PTHR42700">
    <property type="entry name" value="SULFATE ADENYLYLTRANSFERASE"/>
    <property type="match status" value="1"/>
</dbReference>
<gene>
    <name evidence="3" type="ordered locus">Daes_1414</name>
</gene>
<dbReference type="KEGG" id="das:Daes_1414"/>
<evidence type="ECO:0000259" key="2">
    <source>
        <dbReference type="Pfam" id="PF01583"/>
    </source>
</evidence>
<proteinExistence type="predicted"/>
<keyword evidence="1" id="KW-0808">Transferase</keyword>
<dbReference type="OrthoDB" id="9804504at2"/>
<dbReference type="GO" id="GO:0019379">
    <property type="term" value="P:sulfate assimilation, phosphoadenylyl sulfate reduction by phosphoadenylyl-sulfate reductase (thioredoxin)"/>
    <property type="evidence" value="ECO:0007669"/>
    <property type="project" value="TreeGrafter"/>
</dbReference>
<evidence type="ECO:0000313" key="4">
    <source>
        <dbReference type="Proteomes" id="UP000002191"/>
    </source>
</evidence>
<dbReference type="SUPFAM" id="SSF52540">
    <property type="entry name" value="P-loop containing nucleoside triphosphate hydrolases"/>
    <property type="match status" value="1"/>
</dbReference>
<dbReference type="InterPro" id="IPR050512">
    <property type="entry name" value="Sulf_AdTrans/APS_kinase"/>
</dbReference>
<keyword evidence="3" id="KW-0418">Kinase</keyword>
<evidence type="ECO:0000256" key="1">
    <source>
        <dbReference type="ARBA" id="ARBA00022679"/>
    </source>
</evidence>
<protein>
    <submittedName>
        <fullName evidence="3">Adenylylsulfate kinase</fullName>
    </submittedName>
</protein>
<name>E6VVY3_PSEA9</name>